<gene>
    <name evidence="2" type="ORF">CGS46_07135</name>
</gene>
<dbReference type="Pfam" id="PF13416">
    <property type="entry name" value="SBP_bac_8"/>
    <property type="match status" value="1"/>
</dbReference>
<dbReference type="PROSITE" id="PS51257">
    <property type="entry name" value="PROKAR_LIPOPROTEIN"/>
    <property type="match status" value="1"/>
</dbReference>
<keyword evidence="1" id="KW-0732">Signal</keyword>
<evidence type="ECO:0000256" key="1">
    <source>
        <dbReference type="SAM" id="SignalP"/>
    </source>
</evidence>
<keyword evidence="3" id="KW-1185">Reference proteome</keyword>
<sequence length="480" mass="51798">MKKYLKAVVSGLCAAALALGCVGCGSSAQNAKTTQVTNITVWTYYNGDQLECFTDLVDKLNETVGAEKGIVVSTESQGSVNDLEQSVMDAAEGKVGAPAMPNVFSAYADTVYALDQMGMVVDLAPYLTDDEKAKFIDGYLSEGDFDDNGSVKIFPVAKSTEVMLFNDTDWQPFAEATGTSYDDLATVEGLVDTAEKYYNWTDAQTAAPDDGKALFGRDAMANYMLVGAQQLGDTIFKVKNGKMTVNFEHDAARKLWDNYYVPFVKGWFAASGRFRSDDIKAGNVLGYVGSCSSATFFPTQVTNDANESHDISMKALPSPEFADGEKVAVQQGAGMVVTAGKEEEIEASVEFLKWFVQPENNIAFAVGSGYLPVTKEANSMDAITSSGLTLSDSMEQILTAAVDTVNGNRLYTPHAFAGGSSARKVLEYGLSDLAAADRETVEQRIAEGQSAADAEAEFLTDDHFETWYQDICSQLKRYEG</sequence>
<dbReference type="EMBL" id="NMTQ01000022">
    <property type="protein sequence ID" value="PDX58867.1"/>
    <property type="molecule type" value="Genomic_DNA"/>
</dbReference>
<dbReference type="InterPro" id="IPR050490">
    <property type="entry name" value="Bact_solute-bd_prot1"/>
</dbReference>
<feature type="signal peptide" evidence="1">
    <location>
        <begin position="1"/>
        <end position="31"/>
    </location>
</feature>
<name>A0A2A6ZBZ3_9FIRM</name>
<evidence type="ECO:0000313" key="3">
    <source>
        <dbReference type="Proteomes" id="UP000220752"/>
    </source>
</evidence>
<evidence type="ECO:0000313" key="2">
    <source>
        <dbReference type="EMBL" id="PDX58867.1"/>
    </source>
</evidence>
<dbReference type="InterPro" id="IPR006059">
    <property type="entry name" value="SBP"/>
</dbReference>
<comment type="caution">
    <text evidence="2">The sequence shown here is derived from an EMBL/GenBank/DDBJ whole genome shotgun (WGS) entry which is preliminary data.</text>
</comment>
<proteinExistence type="predicted"/>
<dbReference type="AlphaFoldDB" id="A0A2A6ZBZ3"/>
<organism evidence="2 3">
    <name type="scientific">Faecalibacterium langellae</name>
    <dbReference type="NCBI Taxonomy" id="3435293"/>
    <lineage>
        <taxon>Bacteria</taxon>
        <taxon>Bacillati</taxon>
        <taxon>Bacillota</taxon>
        <taxon>Clostridia</taxon>
        <taxon>Eubacteriales</taxon>
        <taxon>Oscillospiraceae</taxon>
        <taxon>Faecalibacterium</taxon>
    </lineage>
</organism>
<feature type="chain" id="PRO_5039321008" evidence="1">
    <location>
        <begin position="32"/>
        <end position="480"/>
    </location>
</feature>
<reference evidence="2 3" key="1">
    <citation type="journal article" date="2017" name="Front. Microbiol.">
        <title>New Insights into the Diversity of the Genus Faecalibacterium.</title>
        <authorList>
            <person name="Benevides L."/>
            <person name="Burman S."/>
            <person name="Martin R."/>
            <person name="Robert V."/>
            <person name="Thomas M."/>
            <person name="Miquel S."/>
            <person name="Chain F."/>
            <person name="Sokol H."/>
            <person name="Bermudez-Humaran L.G."/>
            <person name="Morrison M."/>
            <person name="Langella P."/>
            <person name="Azevedo V.A."/>
            <person name="Chatel J.M."/>
            <person name="Soares S."/>
        </authorList>
    </citation>
    <scope>NUCLEOTIDE SEQUENCE [LARGE SCALE GENOMIC DNA]</scope>
    <source>
        <strain evidence="3">CNCM I-4540</strain>
    </source>
</reference>
<dbReference type="PANTHER" id="PTHR43649">
    <property type="entry name" value="ARABINOSE-BINDING PROTEIN-RELATED"/>
    <property type="match status" value="1"/>
</dbReference>
<dbReference type="SUPFAM" id="SSF53850">
    <property type="entry name" value="Periplasmic binding protein-like II"/>
    <property type="match status" value="1"/>
</dbReference>
<dbReference type="Proteomes" id="UP000220752">
    <property type="component" value="Unassembled WGS sequence"/>
</dbReference>
<dbReference type="Gene3D" id="3.40.190.10">
    <property type="entry name" value="Periplasmic binding protein-like II"/>
    <property type="match status" value="1"/>
</dbReference>
<protein>
    <submittedName>
        <fullName evidence="2">ABC transporter substrate-binding protein</fullName>
    </submittedName>
</protein>
<accession>A0A2A6ZBZ3</accession>